<evidence type="ECO:0000313" key="2">
    <source>
        <dbReference type="Proteomes" id="UP000515156"/>
    </source>
</evidence>
<dbReference type="InterPro" id="IPR050169">
    <property type="entry name" value="Krueppel_C2H2_ZnF"/>
</dbReference>
<reference evidence="3" key="1">
    <citation type="submission" date="2025-08" db="UniProtKB">
        <authorList>
            <consortium name="RefSeq"/>
        </authorList>
    </citation>
    <scope>IDENTIFICATION</scope>
</reference>
<accession>A0A6P7XL39</accession>
<dbReference type="SUPFAM" id="SSF109640">
    <property type="entry name" value="KRAB domain (Kruppel-associated box)"/>
    <property type="match status" value="1"/>
</dbReference>
<dbReference type="InterPro" id="IPR036051">
    <property type="entry name" value="KRAB_dom_sf"/>
</dbReference>
<dbReference type="SMART" id="SM00349">
    <property type="entry name" value="KRAB"/>
    <property type="match status" value="1"/>
</dbReference>
<dbReference type="PANTHER" id="PTHR23232:SF118">
    <property type="entry name" value="ZINC FINGER PROTEIN 746"/>
    <property type="match status" value="1"/>
</dbReference>
<dbReference type="InterPro" id="IPR001909">
    <property type="entry name" value="KRAB"/>
</dbReference>
<evidence type="ECO:0000259" key="1">
    <source>
        <dbReference type="PROSITE" id="PS50805"/>
    </source>
</evidence>
<evidence type="ECO:0000313" key="3">
    <source>
        <dbReference type="RefSeq" id="XP_030051370.1"/>
    </source>
</evidence>
<organism evidence="2 3">
    <name type="scientific">Microcaecilia unicolor</name>
    <dbReference type="NCBI Taxonomy" id="1415580"/>
    <lineage>
        <taxon>Eukaryota</taxon>
        <taxon>Metazoa</taxon>
        <taxon>Chordata</taxon>
        <taxon>Craniata</taxon>
        <taxon>Vertebrata</taxon>
        <taxon>Euteleostomi</taxon>
        <taxon>Amphibia</taxon>
        <taxon>Gymnophiona</taxon>
        <taxon>Siphonopidae</taxon>
        <taxon>Microcaecilia</taxon>
    </lineage>
</organism>
<dbReference type="Pfam" id="PF01352">
    <property type="entry name" value="KRAB"/>
    <property type="match status" value="1"/>
</dbReference>
<dbReference type="CDD" id="cd07765">
    <property type="entry name" value="KRAB_A-box"/>
    <property type="match status" value="1"/>
</dbReference>
<dbReference type="InParanoid" id="A0A6P7XL39"/>
<dbReference type="RefSeq" id="XP_030051370.1">
    <property type="nucleotide sequence ID" value="XM_030195510.1"/>
</dbReference>
<name>A0A6P7XL39_9AMPH</name>
<dbReference type="GO" id="GO:0006355">
    <property type="term" value="P:regulation of DNA-templated transcription"/>
    <property type="evidence" value="ECO:0007669"/>
    <property type="project" value="InterPro"/>
</dbReference>
<dbReference type="KEGG" id="muo:115465102"/>
<dbReference type="Proteomes" id="UP000515156">
    <property type="component" value="Chromosome 1"/>
</dbReference>
<dbReference type="GeneID" id="115465102"/>
<dbReference type="Gene3D" id="6.10.140.140">
    <property type="match status" value="1"/>
</dbReference>
<dbReference type="AlphaFoldDB" id="A0A6P7XL39"/>
<dbReference type="PROSITE" id="PS50805">
    <property type="entry name" value="KRAB"/>
    <property type="match status" value="1"/>
</dbReference>
<dbReference type="PANTHER" id="PTHR23232">
    <property type="entry name" value="KRAB DOMAIN C2H2 ZINC FINGER"/>
    <property type="match status" value="1"/>
</dbReference>
<feature type="domain" description="KRAB" evidence="1">
    <location>
        <begin position="8"/>
        <end position="81"/>
    </location>
</feature>
<proteinExistence type="predicted"/>
<dbReference type="OrthoDB" id="9892686at2759"/>
<sequence length="111" mass="12701">MPFTQVPVAFEDIAIYFSQEEWKDLEKWQKELYKDVMKENYQILISIGAGSPAVTPDIISHIEQVEEPYVGDELGSEESKAEKNSCSGEFNNKRDCCKTTELKSGMNSWEL</sequence>
<protein>
    <submittedName>
        <fullName evidence="3">Protein ZNF783-like</fullName>
    </submittedName>
</protein>
<keyword evidence="2" id="KW-1185">Reference proteome</keyword>
<gene>
    <name evidence="3" type="primary">LOC115465102</name>
</gene>